<dbReference type="AlphaFoldDB" id="A0A2S6IMZ8"/>
<dbReference type="EMBL" id="PTJE01000002">
    <property type="protein sequence ID" value="PPK95614.1"/>
    <property type="molecule type" value="Genomic_DNA"/>
</dbReference>
<name>A0A2S6IMZ8_9FLAO</name>
<evidence type="ECO:0000313" key="1">
    <source>
        <dbReference type="EMBL" id="PPK95614.1"/>
    </source>
</evidence>
<comment type="caution">
    <text evidence="1">The sequence shown here is derived from an EMBL/GenBank/DDBJ whole genome shotgun (WGS) entry which is preliminary data.</text>
</comment>
<protein>
    <recommendedName>
        <fullName evidence="3">Lumazine-binding protein</fullName>
    </recommendedName>
</protein>
<gene>
    <name evidence="1" type="ORF">LY01_01205</name>
</gene>
<dbReference type="RefSeq" id="WP_104514917.1">
    <property type="nucleotide sequence ID" value="NZ_MQVW01000002.1"/>
</dbReference>
<accession>A0A2S6IMZ8</accession>
<dbReference type="SUPFAM" id="SSF54427">
    <property type="entry name" value="NTF2-like"/>
    <property type="match status" value="1"/>
</dbReference>
<dbReference type="Proteomes" id="UP000239002">
    <property type="component" value="Unassembled WGS sequence"/>
</dbReference>
<organism evidence="1 2">
    <name type="scientific">Nonlabens xylanidelens</name>
    <dbReference type="NCBI Taxonomy" id="191564"/>
    <lineage>
        <taxon>Bacteria</taxon>
        <taxon>Pseudomonadati</taxon>
        <taxon>Bacteroidota</taxon>
        <taxon>Flavobacteriia</taxon>
        <taxon>Flavobacteriales</taxon>
        <taxon>Flavobacteriaceae</taxon>
        <taxon>Nonlabens</taxon>
    </lineage>
</organism>
<evidence type="ECO:0008006" key="3">
    <source>
        <dbReference type="Google" id="ProtNLM"/>
    </source>
</evidence>
<proteinExistence type="predicted"/>
<keyword evidence="2" id="KW-1185">Reference proteome</keyword>
<sequence length="162" mass="18391">MRHLFIIVFVLAFAKANSQQTVPQDTTQVEIKEEIKTPTAVDAVKSFFKNFHARDTSALKESMLLDIQLTSMTIKGEERKISTTGTSLFLKNLAAIPDSIPFEERLIELSYDSDSQIATVTATYEFYYNEFLSHIGTNKFTLFFIDDKWVIVGIADTRIYGS</sequence>
<dbReference type="InterPro" id="IPR032710">
    <property type="entry name" value="NTF2-like_dom_sf"/>
</dbReference>
<evidence type="ECO:0000313" key="2">
    <source>
        <dbReference type="Proteomes" id="UP000239002"/>
    </source>
</evidence>
<dbReference type="Gene3D" id="3.10.450.50">
    <property type="match status" value="1"/>
</dbReference>
<dbReference type="OrthoDB" id="117186at2"/>
<reference evidence="1 2" key="1">
    <citation type="submission" date="2018-02" db="EMBL/GenBank/DDBJ databases">
        <title>Genomic Encyclopedia of Archaeal and Bacterial Type Strains, Phase II (KMG-II): from individual species to whole genera.</title>
        <authorList>
            <person name="Goeker M."/>
        </authorList>
    </citation>
    <scope>NUCLEOTIDE SEQUENCE [LARGE SCALE GENOMIC DNA]</scope>
    <source>
        <strain evidence="1 2">DSM 16809</strain>
    </source>
</reference>